<comment type="caution">
    <text evidence="2">The sequence shown here is derived from an EMBL/GenBank/DDBJ whole genome shotgun (WGS) entry which is preliminary data.</text>
</comment>
<name>A0AAD6WVZ8_9AGAR</name>
<dbReference type="AlphaFoldDB" id="A0AAD6WVZ8"/>
<feature type="compositionally biased region" description="Basic and acidic residues" evidence="1">
    <location>
        <begin position="8"/>
        <end position="23"/>
    </location>
</feature>
<dbReference type="Proteomes" id="UP001218188">
    <property type="component" value="Unassembled WGS sequence"/>
</dbReference>
<protein>
    <submittedName>
        <fullName evidence="2">Uncharacterized protein</fullName>
    </submittedName>
</protein>
<evidence type="ECO:0000313" key="3">
    <source>
        <dbReference type="Proteomes" id="UP001218188"/>
    </source>
</evidence>
<proteinExistence type="predicted"/>
<keyword evidence="3" id="KW-1185">Reference proteome</keyword>
<dbReference type="EMBL" id="JARJCM010000125">
    <property type="protein sequence ID" value="KAJ7027322.1"/>
    <property type="molecule type" value="Genomic_DNA"/>
</dbReference>
<accession>A0AAD6WVZ8</accession>
<evidence type="ECO:0000313" key="2">
    <source>
        <dbReference type="EMBL" id="KAJ7027322.1"/>
    </source>
</evidence>
<reference evidence="2" key="1">
    <citation type="submission" date="2023-03" db="EMBL/GenBank/DDBJ databases">
        <title>Massive genome expansion in bonnet fungi (Mycena s.s.) driven by repeated elements and novel gene families across ecological guilds.</title>
        <authorList>
            <consortium name="Lawrence Berkeley National Laboratory"/>
            <person name="Harder C.B."/>
            <person name="Miyauchi S."/>
            <person name="Viragh M."/>
            <person name="Kuo A."/>
            <person name="Thoen E."/>
            <person name="Andreopoulos B."/>
            <person name="Lu D."/>
            <person name="Skrede I."/>
            <person name="Drula E."/>
            <person name="Henrissat B."/>
            <person name="Morin E."/>
            <person name="Kohler A."/>
            <person name="Barry K."/>
            <person name="LaButti K."/>
            <person name="Morin E."/>
            <person name="Salamov A."/>
            <person name="Lipzen A."/>
            <person name="Mereny Z."/>
            <person name="Hegedus B."/>
            <person name="Baldrian P."/>
            <person name="Stursova M."/>
            <person name="Weitz H."/>
            <person name="Taylor A."/>
            <person name="Grigoriev I.V."/>
            <person name="Nagy L.G."/>
            <person name="Martin F."/>
            <person name="Kauserud H."/>
        </authorList>
    </citation>
    <scope>NUCLEOTIDE SEQUENCE</scope>
    <source>
        <strain evidence="2">CBHHK200</strain>
    </source>
</reference>
<evidence type="ECO:0000256" key="1">
    <source>
        <dbReference type="SAM" id="MobiDB-lite"/>
    </source>
</evidence>
<organism evidence="2 3">
    <name type="scientific">Mycena alexandri</name>
    <dbReference type="NCBI Taxonomy" id="1745969"/>
    <lineage>
        <taxon>Eukaryota</taxon>
        <taxon>Fungi</taxon>
        <taxon>Dikarya</taxon>
        <taxon>Basidiomycota</taxon>
        <taxon>Agaricomycotina</taxon>
        <taxon>Agaricomycetes</taxon>
        <taxon>Agaricomycetidae</taxon>
        <taxon>Agaricales</taxon>
        <taxon>Marasmiineae</taxon>
        <taxon>Mycenaceae</taxon>
        <taxon>Mycena</taxon>
    </lineage>
</organism>
<sequence>MEIAEVAARARKELEHEHERESHAASAVTEWIPDSIAPSVIAGTLSASLARSEQEADMWNKYALNGADFTAGDDVEDPRIRYELLSKEADSLGVWNPEAVARGLGLGNVDVAQDMLVEDEEEDFLSEIMRNAGEWAVESWLGFGPIGRSHDALIPALKPNVSQEIWVYRVQTLCLYCLLFNTIP</sequence>
<feature type="region of interest" description="Disordered" evidence="1">
    <location>
        <begin position="7"/>
        <end position="27"/>
    </location>
</feature>
<gene>
    <name evidence="2" type="ORF">C8F04DRAFT_1189601</name>
</gene>